<dbReference type="PANTHER" id="PTHR47605:SF2">
    <property type="entry name" value="TRANSCRIPTIONAL ELONGATION REGULATOR MINIYO"/>
    <property type="match status" value="1"/>
</dbReference>
<sequence>MEKKKKKQTAQRNPNTSSPQKTKMNFGTSGLQISEDEASHLVGRIVEKGISDEPPTKPYLPPNPTVLPFPVARHRSHGPHWAPVGSKASAGYGDDRDEDGGLSDEDDRAFMDVDPIAPFANPVERRKKKGVDFSNWRELVAGEKSAMAEKLEGNVIRSSAKTEKREKDRQPIETVSESEDSEASSFAKMELDYSNNDHLLEILKKRETNYSASTVVSPGTDSGHKQETMWLESEIDAENRARLQGMSAEELAEAQAEIMEKMDPALLRLLKKRGQEKLEKQKSLSSDVIANAEGDNGRNENVKDVKDLSVSKSKVTHTETKMTSKEMKSGLDNGEARNPSPASGSLWSTWSERVEGVRRLRFSLDGTIVENDLVQVADTERVAERDFLRTEGDPGAAGYTIKEAVALTRSVIPGQRALALHILLAVLDKAVHNIFQGQVGCSIGNDDKDNKFTDWEAIWAYALGPESELVLSLRICLDDNHNSVVLACAKVIQCILTCDVNESFFNFSEKITLKDICTAPVFRSRPEIDVGFLRGGFWKYNAKSSNVLTLNDDIINDETEGKNTIHDDIVVAGQDFAGGLVRMGILPRLRYLLESDLTAALEECLISILIAIARHSPTCANAIMKCQRLIETVVDRFTANKNIGIHPSKIKSVILLKVLARSDKKTCLEFINNGVYHIMTWHLCQNTASVDQWVESGQESCKLSSALIVEQLRFWRVCIQHGYSVSCFSDIFPSLCLWLNPPTLEKLIEKGVLCEFASLSAETYLLLQALATRLPNIFSQMSLGNQIQEQVGDDMEIWSWSHVSPMVDLAVKWILVLGDLHTCNFWQSGVKSGNVLQDSHVTSLLWVYSAVMGLLAEVFKRIIPDNTINQMENDGNIPWLPEFVPKVGLEIIKSRFLSFSDTIGSNFGTSLVGDGSFVEKLCYLRQKNEQEISLASVCCLHGFFQTISAIDNLIQLTKKEVKNSQDCSLSREEEILKDGILKGSLVELRSVQDIFMKLVASDWHLVQSIETFGRGGPAPGVGVGWGASGGGFWSTDVLLAQADSRLTVDLLESFLILSMSDVPRDEEISSVVQIINSSLALTLIAGPRERNIVDKAFKLLVDVSILKYLDLCIRHFLRLNGRIKLLGWEYKEEDYLLFSKILISHFSNRWLSVKRKLKKADKTLEKTYGSLDTIHEDEDWDASDIVQDSTSLVIEWAHQRFTLPVHWFLSPISTLCNSKHAGLRKCSNLESLMQDPGDLLEVAKGGLFVLLGIKRCRVSSQVTSLHLFKAFH</sequence>
<dbReference type="Proteomes" id="UP000030645">
    <property type="component" value="Unassembled WGS sequence"/>
</dbReference>
<protein>
    <recommendedName>
        <fullName evidence="7">RNA polymerase II-associated protein 1 N-terminal domain-containing protein</fullName>
    </recommendedName>
</protein>
<dbReference type="OrthoDB" id="348201at2759"/>
<feature type="region of interest" description="Disordered" evidence="2">
    <location>
        <begin position="157"/>
        <end position="186"/>
    </location>
</feature>
<dbReference type="KEGG" id="mnt:21397475"/>
<feature type="domain" description="RPAP1 C-terminal" evidence="3">
    <location>
        <begin position="360"/>
        <end position="430"/>
    </location>
</feature>
<evidence type="ECO:0000313" key="6">
    <source>
        <dbReference type="Proteomes" id="UP000030645"/>
    </source>
</evidence>
<name>W9RKU2_9ROSA</name>
<comment type="similarity">
    <text evidence="1">Belongs to the RPAP1 family.</text>
</comment>
<feature type="compositionally biased region" description="Basic and acidic residues" evidence="2">
    <location>
        <begin position="316"/>
        <end position="329"/>
    </location>
</feature>
<feature type="compositionally biased region" description="Basic and acidic residues" evidence="2">
    <location>
        <begin position="295"/>
        <end position="309"/>
    </location>
</feature>
<dbReference type="eggNOG" id="KOG4732">
    <property type="taxonomic scope" value="Eukaryota"/>
</dbReference>
<feature type="region of interest" description="Disordered" evidence="2">
    <location>
        <begin position="70"/>
        <end position="110"/>
    </location>
</feature>
<feature type="compositionally biased region" description="Polar residues" evidence="2">
    <location>
        <begin position="10"/>
        <end position="27"/>
    </location>
</feature>
<dbReference type="EMBL" id="KE345201">
    <property type="protein sequence ID" value="EXB95359.1"/>
    <property type="molecule type" value="Genomic_DNA"/>
</dbReference>
<dbReference type="STRING" id="981085.W9RKU2"/>
<evidence type="ECO:0000256" key="1">
    <source>
        <dbReference type="ARBA" id="ARBA00009953"/>
    </source>
</evidence>
<dbReference type="PANTHER" id="PTHR47605">
    <property type="entry name" value="TRANSCRIPTIONAL ELONGATION REGULATOR MINIYO"/>
    <property type="match status" value="1"/>
</dbReference>
<dbReference type="Pfam" id="PF08621">
    <property type="entry name" value="RPAP1_N"/>
    <property type="match status" value="1"/>
</dbReference>
<dbReference type="InterPro" id="IPR055326">
    <property type="entry name" value="MINIYO"/>
</dbReference>
<reference evidence="6" key="1">
    <citation type="submission" date="2013-01" db="EMBL/GenBank/DDBJ databases">
        <title>Draft Genome Sequence of a Mulberry Tree, Morus notabilis C.K. Schneid.</title>
        <authorList>
            <person name="He N."/>
            <person name="Zhao S."/>
        </authorList>
    </citation>
    <scope>NUCLEOTIDE SEQUENCE</scope>
</reference>
<evidence type="ECO:0008006" key="7">
    <source>
        <dbReference type="Google" id="ProtNLM"/>
    </source>
</evidence>
<organism evidence="5 6">
    <name type="scientific">Morus notabilis</name>
    <dbReference type="NCBI Taxonomy" id="981085"/>
    <lineage>
        <taxon>Eukaryota</taxon>
        <taxon>Viridiplantae</taxon>
        <taxon>Streptophyta</taxon>
        <taxon>Embryophyta</taxon>
        <taxon>Tracheophyta</taxon>
        <taxon>Spermatophyta</taxon>
        <taxon>Magnoliopsida</taxon>
        <taxon>eudicotyledons</taxon>
        <taxon>Gunneridae</taxon>
        <taxon>Pentapetalae</taxon>
        <taxon>rosids</taxon>
        <taxon>fabids</taxon>
        <taxon>Rosales</taxon>
        <taxon>Moraceae</taxon>
        <taxon>Moreae</taxon>
        <taxon>Morus</taxon>
    </lineage>
</organism>
<feature type="region of interest" description="Disordered" evidence="2">
    <location>
        <begin position="1"/>
        <end position="27"/>
    </location>
</feature>
<feature type="compositionally biased region" description="Acidic residues" evidence="2">
    <location>
        <begin position="95"/>
        <end position="107"/>
    </location>
</feature>
<evidence type="ECO:0000313" key="5">
    <source>
        <dbReference type="EMBL" id="EXB95359.1"/>
    </source>
</evidence>
<evidence type="ECO:0000259" key="3">
    <source>
        <dbReference type="Pfam" id="PF08620"/>
    </source>
</evidence>
<feature type="region of interest" description="Disordered" evidence="2">
    <location>
        <begin position="289"/>
        <end position="347"/>
    </location>
</feature>
<accession>W9RKU2</accession>
<evidence type="ECO:0000256" key="2">
    <source>
        <dbReference type="SAM" id="MobiDB-lite"/>
    </source>
</evidence>
<gene>
    <name evidence="5" type="ORF">L484_014332</name>
</gene>
<dbReference type="InterPro" id="IPR013930">
    <property type="entry name" value="RPAP1_N"/>
</dbReference>
<evidence type="ECO:0000259" key="4">
    <source>
        <dbReference type="Pfam" id="PF08621"/>
    </source>
</evidence>
<feature type="compositionally biased region" description="Basic and acidic residues" evidence="2">
    <location>
        <begin position="160"/>
        <end position="171"/>
    </location>
</feature>
<dbReference type="Pfam" id="PF08620">
    <property type="entry name" value="RPAP1_C"/>
    <property type="match status" value="1"/>
</dbReference>
<dbReference type="AlphaFoldDB" id="W9RKU2"/>
<proteinExistence type="inferred from homology"/>
<keyword evidence="6" id="KW-1185">Reference proteome</keyword>
<feature type="domain" description="RPAP1 N-terminal" evidence="4">
    <location>
        <begin position="234"/>
        <end position="277"/>
    </location>
</feature>
<dbReference type="InterPro" id="IPR013929">
    <property type="entry name" value="RPAP1_C"/>
</dbReference>